<keyword evidence="4" id="KW-1185">Reference proteome</keyword>
<name>A0ABP1DJL7_9APHY</name>
<feature type="region of interest" description="Disordered" evidence="1">
    <location>
        <begin position="342"/>
        <end position="376"/>
    </location>
</feature>
<feature type="transmembrane region" description="Helical" evidence="2">
    <location>
        <begin position="192"/>
        <end position="215"/>
    </location>
</feature>
<dbReference type="EMBL" id="OZ037947">
    <property type="protein sequence ID" value="CAL1706869.1"/>
    <property type="molecule type" value="Genomic_DNA"/>
</dbReference>
<evidence type="ECO:0000313" key="4">
    <source>
        <dbReference type="Proteomes" id="UP001497453"/>
    </source>
</evidence>
<protein>
    <submittedName>
        <fullName evidence="3">Uncharacterized protein</fullName>
    </submittedName>
</protein>
<reference evidence="4" key="1">
    <citation type="submission" date="2024-04" db="EMBL/GenBank/DDBJ databases">
        <authorList>
            <person name="Shaw F."/>
            <person name="Minotto A."/>
        </authorList>
    </citation>
    <scope>NUCLEOTIDE SEQUENCE [LARGE SCALE GENOMIC DNA]</scope>
</reference>
<sequence length="393" mass="42142">MVALAQGQSHRGAPNTSPLEIRTLSEQFHMCEIAPILVVGGNSPYKLQFFFNGVLGKEITLGDTAFQWKVAVGRDVAIDIVAIDIFSRKVSIGPFFSSPSRACIADPAFPFSSIENTDSSLVASSTIPVVPSLTTSSLSSSSSPPFSTLAPSTFSPTPVITDSIDSLSATSSGFSQGNIDSGVSAGGISSKLIGFIVLGAVLFLLLVIATALWVWRRNRRRPTLSTVDLLDESDQSDLEDGLLRTVQMPDGRSTMQTRPSEDRMIGNINDSRLVTKYRQSGESIGTGPKHNRWSSNQDARLAIDSASYLSSRASSPFLISQVSDTLVIDATSSKNRLPVDAASVPHSVSHPGTSLFAQPEAESAGVKSTQRREAEAGIRLNDEETLLPRVWRR</sequence>
<evidence type="ECO:0000313" key="3">
    <source>
        <dbReference type="EMBL" id="CAL1706869.1"/>
    </source>
</evidence>
<keyword evidence="2" id="KW-0812">Transmembrane</keyword>
<keyword evidence="2" id="KW-1133">Transmembrane helix</keyword>
<organism evidence="3 4">
    <name type="scientific">Somion occarium</name>
    <dbReference type="NCBI Taxonomy" id="3059160"/>
    <lineage>
        <taxon>Eukaryota</taxon>
        <taxon>Fungi</taxon>
        <taxon>Dikarya</taxon>
        <taxon>Basidiomycota</taxon>
        <taxon>Agaricomycotina</taxon>
        <taxon>Agaricomycetes</taxon>
        <taxon>Polyporales</taxon>
        <taxon>Cerrenaceae</taxon>
        <taxon>Somion</taxon>
    </lineage>
</organism>
<dbReference type="Proteomes" id="UP001497453">
    <property type="component" value="Chromosome 4"/>
</dbReference>
<gene>
    <name evidence="3" type="ORF">GFSPODELE1_LOCUS6084</name>
</gene>
<evidence type="ECO:0000256" key="2">
    <source>
        <dbReference type="SAM" id="Phobius"/>
    </source>
</evidence>
<accession>A0ABP1DJL7</accession>
<keyword evidence="2" id="KW-0472">Membrane</keyword>
<evidence type="ECO:0000256" key="1">
    <source>
        <dbReference type="SAM" id="MobiDB-lite"/>
    </source>
</evidence>
<proteinExistence type="predicted"/>